<protein>
    <submittedName>
        <fullName evidence="2">Uncharacterized protein</fullName>
    </submittedName>
</protein>
<evidence type="ECO:0000313" key="3">
    <source>
        <dbReference type="Proteomes" id="UP001222325"/>
    </source>
</evidence>
<name>A0AAD6TXT5_9AGAR</name>
<comment type="caution">
    <text evidence="2">The sequence shown here is derived from an EMBL/GenBank/DDBJ whole genome shotgun (WGS) entry which is preliminary data.</text>
</comment>
<dbReference type="AlphaFoldDB" id="A0AAD6TXT5"/>
<dbReference type="Proteomes" id="UP001222325">
    <property type="component" value="Unassembled WGS sequence"/>
</dbReference>
<feature type="compositionally biased region" description="Basic and acidic residues" evidence="1">
    <location>
        <begin position="31"/>
        <end position="41"/>
    </location>
</feature>
<feature type="region of interest" description="Disordered" evidence="1">
    <location>
        <begin position="160"/>
        <end position="184"/>
    </location>
</feature>
<gene>
    <name evidence="2" type="ORF">B0H15DRAFT_803430</name>
</gene>
<organism evidence="2 3">
    <name type="scientific">Mycena belliarum</name>
    <dbReference type="NCBI Taxonomy" id="1033014"/>
    <lineage>
        <taxon>Eukaryota</taxon>
        <taxon>Fungi</taxon>
        <taxon>Dikarya</taxon>
        <taxon>Basidiomycota</taxon>
        <taxon>Agaricomycotina</taxon>
        <taxon>Agaricomycetes</taxon>
        <taxon>Agaricomycetidae</taxon>
        <taxon>Agaricales</taxon>
        <taxon>Marasmiineae</taxon>
        <taxon>Mycenaceae</taxon>
        <taxon>Mycena</taxon>
    </lineage>
</organism>
<evidence type="ECO:0000313" key="2">
    <source>
        <dbReference type="EMBL" id="KAJ7082059.1"/>
    </source>
</evidence>
<evidence type="ECO:0000256" key="1">
    <source>
        <dbReference type="SAM" id="MobiDB-lite"/>
    </source>
</evidence>
<keyword evidence="3" id="KW-1185">Reference proteome</keyword>
<dbReference type="EMBL" id="JARJCN010000047">
    <property type="protein sequence ID" value="KAJ7082059.1"/>
    <property type="molecule type" value="Genomic_DNA"/>
</dbReference>
<sequence>MHSPPHNLARSGLLHDPAWRVTTTTFFRLSREGRAHEERRWRSSGALPTPPSGRFLAHPLHEAPPSSQVLGTQVQVARGGLDERNRLPLRVRGHGVGQEVYVRDGAGEGDRRFGQQSGQREEAATCKRLRLGGGLRVGSEDKHRAGADLSLEVGKLARTQGRRGRGTGYAQARNESGGVVSGGPGLTMTLPQGISQPSTSGSDVAATNSRLTLRRISDKIGPSNNLTVLVRAAPPAGKGRNLSPMTTNLRITTHMARVVAAAPHARICSSFPARSSPVPVMPRSARNSHTMIIVYGIDDRIAVSTLSRASTKGYLSVHQSCCGKIICPTILGNAINFPCFDVAPPPLSLYTSNMPHSPPQTPLHRTRGPNKVKCTPIKQAKAMIFHKDMHLTLNQICQNGFLWTKDWMHTMYLGVASLCPIFLGHTVRKEEKLMAFPNMVGQMILPQLGASLSRRDTLSQYTAHMRDILEQERVCGWWDRRMSARAKLAAFADSQRRIPIKRPPEV</sequence>
<reference evidence="2" key="1">
    <citation type="submission" date="2023-03" db="EMBL/GenBank/DDBJ databases">
        <title>Massive genome expansion in bonnet fungi (Mycena s.s.) driven by repeated elements and novel gene families across ecological guilds.</title>
        <authorList>
            <consortium name="Lawrence Berkeley National Laboratory"/>
            <person name="Harder C.B."/>
            <person name="Miyauchi S."/>
            <person name="Viragh M."/>
            <person name="Kuo A."/>
            <person name="Thoen E."/>
            <person name="Andreopoulos B."/>
            <person name="Lu D."/>
            <person name="Skrede I."/>
            <person name="Drula E."/>
            <person name="Henrissat B."/>
            <person name="Morin E."/>
            <person name="Kohler A."/>
            <person name="Barry K."/>
            <person name="LaButti K."/>
            <person name="Morin E."/>
            <person name="Salamov A."/>
            <person name="Lipzen A."/>
            <person name="Mereny Z."/>
            <person name="Hegedus B."/>
            <person name="Baldrian P."/>
            <person name="Stursova M."/>
            <person name="Weitz H."/>
            <person name="Taylor A."/>
            <person name="Grigoriev I.V."/>
            <person name="Nagy L.G."/>
            <person name="Martin F."/>
            <person name="Kauserud H."/>
        </authorList>
    </citation>
    <scope>NUCLEOTIDE SEQUENCE</scope>
    <source>
        <strain evidence="2">CBHHK173m</strain>
    </source>
</reference>
<feature type="region of interest" description="Disordered" evidence="1">
    <location>
        <begin position="31"/>
        <end position="52"/>
    </location>
</feature>
<accession>A0AAD6TXT5</accession>
<proteinExistence type="predicted"/>